<reference evidence="4" key="1">
    <citation type="submission" date="2016-10" db="EMBL/GenBank/DDBJ databases">
        <title>The complete genome sequence of the rumen bacterium Butyrivibrio hungatei MB2003.</title>
        <authorList>
            <person name="Palevich N."/>
            <person name="Kelly W.J."/>
            <person name="Leahy S.C."/>
            <person name="Altermann E."/>
            <person name="Rakonjac J."/>
            <person name="Attwood G.T."/>
        </authorList>
    </citation>
    <scope>NUCLEOTIDE SEQUENCE [LARGE SCALE GENOMIC DNA]</scope>
    <source>
        <strain evidence="4">MB2003</strain>
    </source>
</reference>
<gene>
    <name evidence="3" type="ORF">bhn_III031</name>
</gene>
<dbReference type="EMBL" id="CP017830">
    <property type="protein sequence ID" value="AOZ94979.1"/>
    <property type="molecule type" value="Genomic_DNA"/>
</dbReference>
<sequence length="388" mass="45051">MKEDNREQLIVRHTYKKSNELINAMGKGTALSQKLFAIGMQNITVDDTNNVVATIYGTELRKMFKSSSGSLYEHIEALCDKQIKGATIFDWNLLMKDKENGKIEVHQVVTDASFKNGTLTLRYNNSLTDKIVNLQKDYTVLSLADTLSLKSVYSLRLYEMLKSAYDYRKAITKQSGEQVCDYNLIDLKFELGIINSGGDNKIKNELEKKHPDYAKLEELVEKTGQTKYKEYKIFNRNVLAKAKEELNKKTSLIVDYDPIKSGRKTVGIRFYVDKKDVNGKEVEKEVKINKDEVLDDLIELMHDTFKIKEIREIAEAASYDFDKIKKAYEYMQNYNNDVDVPIAFMKECIKNEYYNSKSKPLKAKNKFNNFEQKTDYDFEELERQLLDN</sequence>
<dbReference type="OrthoDB" id="923329at2"/>
<comment type="similarity">
    <text evidence="1">Belongs to the initiator RepB protein family.</text>
</comment>
<evidence type="ECO:0000256" key="1">
    <source>
        <dbReference type="ARBA" id="ARBA00038283"/>
    </source>
</evidence>
<dbReference type="KEGG" id="bhu:bhn_III031"/>
<protein>
    <submittedName>
        <fullName evidence="3">Replication initiation protein RepB</fullName>
    </submittedName>
</protein>
<dbReference type="Pfam" id="PF01051">
    <property type="entry name" value="Rep3_N"/>
    <property type="match status" value="1"/>
</dbReference>
<proteinExistence type="inferred from homology"/>
<name>A0A1D9NXG1_9FIRM</name>
<dbReference type="SUPFAM" id="SSF46785">
    <property type="entry name" value="Winged helix' DNA-binding domain"/>
    <property type="match status" value="2"/>
</dbReference>
<dbReference type="Proteomes" id="UP000179284">
    <property type="component" value="Chromosome II"/>
</dbReference>
<keyword evidence="4" id="KW-1185">Reference proteome</keyword>
<organism evidence="3 4">
    <name type="scientific">Butyrivibrio hungatei</name>
    <dbReference type="NCBI Taxonomy" id="185008"/>
    <lineage>
        <taxon>Bacteria</taxon>
        <taxon>Bacillati</taxon>
        <taxon>Bacillota</taxon>
        <taxon>Clostridia</taxon>
        <taxon>Lachnospirales</taxon>
        <taxon>Lachnospiraceae</taxon>
        <taxon>Butyrivibrio</taxon>
    </lineage>
</organism>
<dbReference type="GO" id="GO:0006270">
    <property type="term" value="P:DNA replication initiation"/>
    <property type="evidence" value="ECO:0007669"/>
    <property type="project" value="InterPro"/>
</dbReference>
<dbReference type="InterPro" id="IPR000525">
    <property type="entry name" value="Initiator_Rep_WH1"/>
</dbReference>
<dbReference type="GO" id="GO:0003887">
    <property type="term" value="F:DNA-directed DNA polymerase activity"/>
    <property type="evidence" value="ECO:0007669"/>
    <property type="project" value="InterPro"/>
</dbReference>
<accession>A0A1D9NXG1</accession>
<dbReference type="Pfam" id="PF21205">
    <property type="entry name" value="Rep3_C"/>
    <property type="match status" value="1"/>
</dbReference>
<evidence type="ECO:0000313" key="4">
    <source>
        <dbReference type="Proteomes" id="UP000179284"/>
    </source>
</evidence>
<dbReference type="AlphaFoldDB" id="A0A1D9NXG1"/>
<dbReference type="InterPro" id="IPR036390">
    <property type="entry name" value="WH_DNA-bd_sf"/>
</dbReference>
<evidence type="ECO:0000259" key="2">
    <source>
        <dbReference type="Pfam" id="PF01051"/>
    </source>
</evidence>
<dbReference type="InterPro" id="IPR036388">
    <property type="entry name" value="WH-like_DNA-bd_sf"/>
</dbReference>
<evidence type="ECO:0000313" key="3">
    <source>
        <dbReference type="EMBL" id="AOZ94979.1"/>
    </source>
</evidence>
<feature type="domain" description="Initiator Rep protein WH1" evidence="2">
    <location>
        <begin position="15"/>
        <end position="162"/>
    </location>
</feature>
<dbReference type="RefSeq" id="WP_071174808.1">
    <property type="nucleotide sequence ID" value="NZ_CP017830.1"/>
</dbReference>
<dbReference type="Gene3D" id="1.10.10.10">
    <property type="entry name" value="Winged helix-like DNA-binding domain superfamily/Winged helix DNA-binding domain"/>
    <property type="match status" value="2"/>
</dbReference>